<dbReference type="AlphaFoldDB" id="Q5P068"/>
<evidence type="ECO:0000313" key="2">
    <source>
        <dbReference type="EMBL" id="CAI09296.1"/>
    </source>
</evidence>
<name>Q5P068_AROAE</name>
<keyword evidence="3" id="KW-1185">Reference proteome</keyword>
<feature type="compositionally biased region" description="Polar residues" evidence="1">
    <location>
        <begin position="21"/>
        <end position="35"/>
    </location>
</feature>
<dbReference type="Proteomes" id="UP000006552">
    <property type="component" value="Chromosome"/>
</dbReference>
<feature type="compositionally biased region" description="Polar residues" evidence="1">
    <location>
        <begin position="1"/>
        <end position="12"/>
    </location>
</feature>
<evidence type="ECO:0000256" key="1">
    <source>
        <dbReference type="SAM" id="MobiDB-lite"/>
    </source>
</evidence>
<sequence>MPLQSRVRSSLISGLRPVDSRSPSRAGSTRSSALQRNELEHSAKDRAAERERRQQADTPKGFPVHLRFRFERLAAPYQVNMAFSFQRPDPRRRPAQPFPLPRSRGAAART</sequence>
<reference evidence="2 3" key="1">
    <citation type="journal article" date="2005" name="Arch. Microbiol.">
        <title>The genome sequence of an anaerobic aromatic-degrading denitrifying bacterium, strain EbN1.</title>
        <authorList>
            <person name="Rabus R."/>
            <person name="Kube M."/>
            <person name="Heider J."/>
            <person name="Beck A."/>
            <person name="Heitmann K."/>
            <person name="Widdel F."/>
            <person name="Reinhardt R."/>
        </authorList>
    </citation>
    <scope>NUCLEOTIDE SEQUENCE [LARGE SCALE GENOMIC DNA]</scope>
    <source>
        <strain evidence="2 3">EbN1</strain>
    </source>
</reference>
<organism evidence="2 3">
    <name type="scientific">Aromatoleum aromaticum (strain DSM 19018 / LMG 30748 / EbN1)</name>
    <name type="common">Azoarcus sp. (strain EbN1)</name>
    <dbReference type="NCBI Taxonomy" id="76114"/>
    <lineage>
        <taxon>Bacteria</taxon>
        <taxon>Pseudomonadati</taxon>
        <taxon>Pseudomonadota</taxon>
        <taxon>Betaproteobacteria</taxon>
        <taxon>Rhodocyclales</taxon>
        <taxon>Rhodocyclaceae</taxon>
        <taxon>Aromatoleum</taxon>
    </lineage>
</organism>
<dbReference type="EMBL" id="CR555306">
    <property type="protein sequence ID" value="CAI09296.1"/>
    <property type="molecule type" value="Genomic_DNA"/>
</dbReference>
<protein>
    <submittedName>
        <fullName evidence="2">Uncharacterized protein</fullName>
    </submittedName>
</protein>
<accession>Q5P068</accession>
<feature type="region of interest" description="Disordered" evidence="1">
    <location>
        <begin position="84"/>
        <end position="110"/>
    </location>
</feature>
<dbReference type="STRING" id="76114.ebB197"/>
<feature type="compositionally biased region" description="Basic and acidic residues" evidence="1">
    <location>
        <begin position="37"/>
        <end position="55"/>
    </location>
</feature>
<gene>
    <name evidence="2" type="ORF">ebB197</name>
</gene>
<dbReference type="HOGENOM" id="CLU_2165728_0_0_4"/>
<feature type="region of interest" description="Disordered" evidence="1">
    <location>
        <begin position="1"/>
        <end position="63"/>
    </location>
</feature>
<proteinExistence type="predicted"/>
<evidence type="ECO:0000313" key="3">
    <source>
        <dbReference type="Proteomes" id="UP000006552"/>
    </source>
</evidence>
<dbReference type="KEGG" id="eba:ebB197"/>